<dbReference type="PANTHER" id="PTHR13947:SF37">
    <property type="entry name" value="LD18367P"/>
    <property type="match status" value="1"/>
</dbReference>
<dbReference type="Gene3D" id="3.40.630.30">
    <property type="match status" value="1"/>
</dbReference>
<name>A0A317ER52_9SPHI</name>
<dbReference type="SUPFAM" id="SSF55729">
    <property type="entry name" value="Acyl-CoA N-acyltransferases (Nat)"/>
    <property type="match status" value="1"/>
</dbReference>
<dbReference type="InterPro" id="IPR050769">
    <property type="entry name" value="NAT_camello-type"/>
</dbReference>
<dbReference type="InterPro" id="IPR000182">
    <property type="entry name" value="GNAT_dom"/>
</dbReference>
<feature type="domain" description="N-acetyltransferase" evidence="2">
    <location>
        <begin position="15"/>
        <end position="164"/>
    </location>
</feature>
<keyword evidence="1" id="KW-0808">Transferase</keyword>
<dbReference type="Proteomes" id="UP000245379">
    <property type="component" value="Unassembled WGS sequence"/>
</dbReference>
<organism evidence="3 4">
    <name type="scientific">Pedobacter yonginense</name>
    <dbReference type="NCBI Taxonomy" id="651869"/>
    <lineage>
        <taxon>Bacteria</taxon>
        <taxon>Pseudomonadati</taxon>
        <taxon>Bacteroidota</taxon>
        <taxon>Sphingobacteriia</taxon>
        <taxon>Sphingobacteriales</taxon>
        <taxon>Sphingobacteriaceae</taxon>
        <taxon>Pedobacter</taxon>
    </lineage>
</organism>
<dbReference type="InterPro" id="IPR016181">
    <property type="entry name" value="Acyl_CoA_acyltransferase"/>
</dbReference>
<accession>A0A317ER52</accession>
<dbReference type="OrthoDB" id="1431064at2"/>
<evidence type="ECO:0000313" key="4">
    <source>
        <dbReference type="Proteomes" id="UP000245379"/>
    </source>
</evidence>
<comment type="caution">
    <text evidence="3">The sequence shown here is derived from an EMBL/GenBank/DDBJ whole genome shotgun (WGS) entry which is preliminary data.</text>
</comment>
<dbReference type="EMBL" id="QGNZ01000001">
    <property type="protein sequence ID" value="PWS29164.1"/>
    <property type="molecule type" value="Genomic_DNA"/>
</dbReference>
<dbReference type="PANTHER" id="PTHR13947">
    <property type="entry name" value="GNAT FAMILY N-ACETYLTRANSFERASE"/>
    <property type="match status" value="1"/>
</dbReference>
<proteinExistence type="predicted"/>
<keyword evidence="4" id="KW-1185">Reference proteome</keyword>
<evidence type="ECO:0000256" key="1">
    <source>
        <dbReference type="ARBA" id="ARBA00022679"/>
    </source>
</evidence>
<dbReference type="PROSITE" id="PS51186">
    <property type="entry name" value="GNAT"/>
    <property type="match status" value="1"/>
</dbReference>
<dbReference type="AlphaFoldDB" id="A0A317ER52"/>
<gene>
    <name evidence="3" type="ORF">DHW03_04890</name>
</gene>
<reference evidence="3 4" key="1">
    <citation type="submission" date="2018-05" db="EMBL/GenBank/DDBJ databases">
        <title>Pedobacter paludis sp. nov., isolated from wetland soil.</title>
        <authorList>
            <person name="Zhang Y."/>
            <person name="Wang G."/>
        </authorList>
    </citation>
    <scope>NUCLEOTIDE SEQUENCE [LARGE SCALE GENOMIC DNA]</scope>
    <source>
        <strain evidence="3 4">KCTC22721</strain>
    </source>
</reference>
<dbReference type="CDD" id="cd04301">
    <property type="entry name" value="NAT_SF"/>
    <property type="match status" value="1"/>
</dbReference>
<protein>
    <recommendedName>
        <fullName evidence="2">N-acetyltransferase domain-containing protein</fullName>
    </recommendedName>
</protein>
<dbReference type="GO" id="GO:0008080">
    <property type="term" value="F:N-acetyltransferase activity"/>
    <property type="evidence" value="ECO:0007669"/>
    <property type="project" value="InterPro"/>
</dbReference>
<evidence type="ECO:0000313" key="3">
    <source>
        <dbReference type="EMBL" id="PWS29164.1"/>
    </source>
</evidence>
<dbReference type="Pfam" id="PF00583">
    <property type="entry name" value="Acetyltransf_1"/>
    <property type="match status" value="1"/>
</dbReference>
<evidence type="ECO:0000259" key="2">
    <source>
        <dbReference type="PROSITE" id="PS51186"/>
    </source>
</evidence>
<sequence length="164" mass="18529">MENKKERYSPEIEIIDYKPEYQAVFKALNEEWISTYFTMEAADYKALDNPQGYILDQGGCILMARYQGVVVGVCALIKMADDEYDYELAKMAVSPKAQGKNIGFLLATAVLDKAKSLGASKVYLESNTILEPAINLYHKLGFTKVEGKPTPYNRCNIQMEYTIK</sequence>
<dbReference type="RefSeq" id="WP_109924592.1">
    <property type="nucleotide sequence ID" value="NZ_QGNZ01000001.1"/>
</dbReference>